<keyword evidence="2" id="KW-1185">Reference proteome</keyword>
<dbReference type="Proteomes" id="UP001234178">
    <property type="component" value="Unassembled WGS sequence"/>
</dbReference>
<evidence type="ECO:0000313" key="2">
    <source>
        <dbReference type="Proteomes" id="UP001234178"/>
    </source>
</evidence>
<gene>
    <name evidence="1" type="ORF">OUZ56_005264</name>
</gene>
<name>A0ABQ9YSE1_9CRUS</name>
<reference evidence="1 2" key="1">
    <citation type="journal article" date="2023" name="Nucleic Acids Res.">
        <title>The hologenome of Daphnia magna reveals possible DNA methylation and microbiome-mediated evolution of the host genome.</title>
        <authorList>
            <person name="Chaturvedi A."/>
            <person name="Li X."/>
            <person name="Dhandapani V."/>
            <person name="Marshall H."/>
            <person name="Kissane S."/>
            <person name="Cuenca-Cambronero M."/>
            <person name="Asole G."/>
            <person name="Calvet F."/>
            <person name="Ruiz-Romero M."/>
            <person name="Marangio P."/>
            <person name="Guigo R."/>
            <person name="Rago D."/>
            <person name="Mirbahai L."/>
            <person name="Eastwood N."/>
            <person name="Colbourne J.K."/>
            <person name="Zhou J."/>
            <person name="Mallon E."/>
            <person name="Orsini L."/>
        </authorList>
    </citation>
    <scope>NUCLEOTIDE SEQUENCE [LARGE SCALE GENOMIC DNA]</scope>
    <source>
        <strain evidence="1">LRV0_1</strain>
    </source>
</reference>
<proteinExistence type="predicted"/>
<comment type="caution">
    <text evidence="1">The sequence shown here is derived from an EMBL/GenBank/DDBJ whole genome shotgun (WGS) entry which is preliminary data.</text>
</comment>
<organism evidence="1 2">
    <name type="scientific">Daphnia magna</name>
    <dbReference type="NCBI Taxonomy" id="35525"/>
    <lineage>
        <taxon>Eukaryota</taxon>
        <taxon>Metazoa</taxon>
        <taxon>Ecdysozoa</taxon>
        <taxon>Arthropoda</taxon>
        <taxon>Crustacea</taxon>
        <taxon>Branchiopoda</taxon>
        <taxon>Diplostraca</taxon>
        <taxon>Cladocera</taxon>
        <taxon>Anomopoda</taxon>
        <taxon>Daphniidae</taxon>
        <taxon>Daphnia</taxon>
    </lineage>
</organism>
<evidence type="ECO:0000313" key="1">
    <source>
        <dbReference type="EMBL" id="KAK4003504.1"/>
    </source>
</evidence>
<dbReference type="EMBL" id="JAOYFB010000001">
    <property type="protein sequence ID" value="KAK4003504.1"/>
    <property type="molecule type" value="Genomic_DNA"/>
</dbReference>
<protein>
    <submittedName>
        <fullName evidence="1">Uncharacterized protein</fullName>
    </submittedName>
</protein>
<sequence>MHLNGMDESATGFEINRLKTLWLLTFLQWWKLFLDQLSGRCQRRRARNVEWNDAESAGSVGLKADCRFTGRVFESSVNSEAQMIVATSQIEAERRIASGDDQTAAGDVEARTAHQVAQKSMRCATYLSVEDYETHGPIEISKENNEDDDGIFALRISFE</sequence>
<accession>A0ABQ9YSE1</accession>